<dbReference type="InterPro" id="IPR051128">
    <property type="entry name" value="EgtD_Methyltrsf_superfamily"/>
</dbReference>
<dbReference type="Pfam" id="PF10017">
    <property type="entry name" value="Methyltransf_33"/>
    <property type="match status" value="1"/>
</dbReference>
<dbReference type="InterPro" id="IPR029063">
    <property type="entry name" value="SAM-dependent_MTases_sf"/>
</dbReference>
<protein>
    <recommendedName>
        <fullName evidence="3">Histidine-specific methyltransferase SAM-dependent domain-containing protein</fullName>
    </recommendedName>
</protein>
<dbReference type="GO" id="GO:0032259">
    <property type="term" value="P:methylation"/>
    <property type="evidence" value="ECO:0007669"/>
    <property type="project" value="UniProtKB-KW"/>
</dbReference>
<dbReference type="AlphaFoldDB" id="X0W472"/>
<evidence type="ECO:0000256" key="1">
    <source>
        <dbReference type="ARBA" id="ARBA00022603"/>
    </source>
</evidence>
<dbReference type="EMBL" id="BARS01020455">
    <property type="protein sequence ID" value="GAG07486.1"/>
    <property type="molecule type" value="Genomic_DNA"/>
</dbReference>
<sequence>HKDLVELGSGGNLKIQTLLDAAGESNRATLRYIPVDISKSAIVEAAQGLLERYPELQVLGVVADFTSQLDVLPTERPLMFCFLGSTIGNMDEDESIAFLQSISRKMQPDDRLLVGFDMVKSRGAMEAAYNDSRGVTAEFNKNVLNVLNNELNADFDLSHFDHLAFFNEAGSRIEMHLMANRDISVKLESIDMEVEFKRGETIHTENSRKFTKKSIEDMAARAGLCIQNCHSDRDGWFSLVVMGLNP</sequence>
<dbReference type="GO" id="GO:0008168">
    <property type="term" value="F:methyltransferase activity"/>
    <property type="evidence" value="ECO:0007669"/>
    <property type="project" value="UniProtKB-KW"/>
</dbReference>
<keyword evidence="1" id="KW-0489">Methyltransferase</keyword>
<dbReference type="PANTHER" id="PTHR43397:SF1">
    <property type="entry name" value="ERGOTHIONEINE BIOSYNTHESIS PROTEIN 1"/>
    <property type="match status" value="1"/>
</dbReference>
<dbReference type="SUPFAM" id="SSF53335">
    <property type="entry name" value="S-adenosyl-L-methionine-dependent methyltransferases"/>
    <property type="match status" value="1"/>
</dbReference>
<organism evidence="4">
    <name type="scientific">marine sediment metagenome</name>
    <dbReference type="NCBI Taxonomy" id="412755"/>
    <lineage>
        <taxon>unclassified sequences</taxon>
        <taxon>metagenomes</taxon>
        <taxon>ecological metagenomes</taxon>
    </lineage>
</organism>
<feature type="non-terminal residue" evidence="4">
    <location>
        <position position="1"/>
    </location>
</feature>
<feature type="domain" description="Histidine-specific methyltransferase SAM-dependent" evidence="3">
    <location>
        <begin position="3"/>
        <end position="242"/>
    </location>
</feature>
<evidence type="ECO:0000256" key="2">
    <source>
        <dbReference type="ARBA" id="ARBA00022679"/>
    </source>
</evidence>
<proteinExistence type="predicted"/>
<dbReference type="PANTHER" id="PTHR43397">
    <property type="entry name" value="ERGOTHIONEINE BIOSYNTHESIS PROTEIN 1"/>
    <property type="match status" value="1"/>
</dbReference>
<evidence type="ECO:0000259" key="3">
    <source>
        <dbReference type="Pfam" id="PF10017"/>
    </source>
</evidence>
<evidence type="ECO:0000313" key="4">
    <source>
        <dbReference type="EMBL" id="GAG07486.1"/>
    </source>
</evidence>
<gene>
    <name evidence="4" type="ORF">S01H1_32982</name>
</gene>
<keyword evidence="2" id="KW-0808">Transferase</keyword>
<comment type="caution">
    <text evidence="4">The sequence shown here is derived from an EMBL/GenBank/DDBJ whole genome shotgun (WGS) entry which is preliminary data.</text>
</comment>
<dbReference type="InterPro" id="IPR019257">
    <property type="entry name" value="MeTrfase_dom"/>
</dbReference>
<accession>X0W472</accession>
<reference evidence="4" key="1">
    <citation type="journal article" date="2014" name="Front. Microbiol.">
        <title>High frequency of phylogenetically diverse reductive dehalogenase-homologous genes in deep subseafloor sedimentary metagenomes.</title>
        <authorList>
            <person name="Kawai M."/>
            <person name="Futagami T."/>
            <person name="Toyoda A."/>
            <person name="Takaki Y."/>
            <person name="Nishi S."/>
            <person name="Hori S."/>
            <person name="Arai W."/>
            <person name="Tsubouchi T."/>
            <person name="Morono Y."/>
            <person name="Uchiyama I."/>
            <person name="Ito T."/>
            <person name="Fujiyama A."/>
            <person name="Inagaki F."/>
            <person name="Takami H."/>
        </authorList>
    </citation>
    <scope>NUCLEOTIDE SEQUENCE</scope>
    <source>
        <strain evidence="4">Expedition CK06-06</strain>
    </source>
</reference>
<dbReference type="Gene3D" id="3.40.50.150">
    <property type="entry name" value="Vaccinia Virus protein VP39"/>
    <property type="match status" value="1"/>
</dbReference>
<name>X0W472_9ZZZZ</name>